<dbReference type="Proteomes" id="UP000199421">
    <property type="component" value="Unassembled WGS sequence"/>
</dbReference>
<protein>
    <submittedName>
        <fullName evidence="1">Uncharacterized protein</fullName>
    </submittedName>
</protein>
<dbReference type="AlphaFoldDB" id="A0A1H7YTX2"/>
<proteinExistence type="predicted"/>
<sequence>MKSQRSTYTIYSAMSTGVINTTIEGLKILQNRFQNFSYIFIPV</sequence>
<reference evidence="2" key="1">
    <citation type="submission" date="2016-10" db="EMBL/GenBank/DDBJ databases">
        <authorList>
            <person name="Varghese N."/>
            <person name="Submissions S."/>
        </authorList>
    </citation>
    <scope>NUCLEOTIDE SEQUENCE [LARGE SCALE GENOMIC DNA]</scope>
    <source>
        <strain evidence="2">DSM 18733</strain>
    </source>
</reference>
<name>A0A1H7YTX2_OLID1</name>
<keyword evidence="2" id="KW-1185">Reference proteome</keyword>
<evidence type="ECO:0000313" key="1">
    <source>
        <dbReference type="EMBL" id="SEM49652.1"/>
    </source>
</evidence>
<dbReference type="EMBL" id="FOAF01000014">
    <property type="protein sequence ID" value="SEM49652.1"/>
    <property type="molecule type" value="Genomic_DNA"/>
</dbReference>
<evidence type="ECO:0000313" key="2">
    <source>
        <dbReference type="Proteomes" id="UP000199421"/>
    </source>
</evidence>
<organism evidence="1 2">
    <name type="scientific">Olivibacter domesticus</name>
    <name type="common">Pseudosphingobacterium domesticum</name>
    <dbReference type="NCBI Taxonomy" id="407022"/>
    <lineage>
        <taxon>Bacteria</taxon>
        <taxon>Pseudomonadati</taxon>
        <taxon>Bacteroidota</taxon>
        <taxon>Sphingobacteriia</taxon>
        <taxon>Sphingobacteriales</taxon>
        <taxon>Sphingobacteriaceae</taxon>
        <taxon>Olivibacter</taxon>
    </lineage>
</organism>
<accession>A0A1H7YTX2</accession>
<gene>
    <name evidence="1" type="ORF">SAMN05661044_05333</name>
</gene>